<accession>A0A1G7VAC0</accession>
<dbReference type="Proteomes" id="UP000198972">
    <property type="component" value="Unassembled WGS sequence"/>
</dbReference>
<dbReference type="AlphaFoldDB" id="A0A1G7VAC0"/>
<organism evidence="2 3">
    <name type="scientific">Fontibacillus panacisegetis</name>
    <dbReference type="NCBI Taxonomy" id="670482"/>
    <lineage>
        <taxon>Bacteria</taxon>
        <taxon>Bacillati</taxon>
        <taxon>Bacillota</taxon>
        <taxon>Bacilli</taxon>
        <taxon>Bacillales</taxon>
        <taxon>Paenibacillaceae</taxon>
        <taxon>Fontibacillus</taxon>
    </lineage>
</organism>
<dbReference type="EMBL" id="FNBG01000062">
    <property type="protein sequence ID" value="SDG56528.1"/>
    <property type="molecule type" value="Genomic_DNA"/>
</dbReference>
<keyword evidence="3" id="KW-1185">Reference proteome</keyword>
<feature type="transmembrane region" description="Helical" evidence="1">
    <location>
        <begin position="12"/>
        <end position="32"/>
    </location>
</feature>
<reference evidence="2 3" key="1">
    <citation type="submission" date="2016-10" db="EMBL/GenBank/DDBJ databases">
        <authorList>
            <person name="de Groot N.N."/>
        </authorList>
    </citation>
    <scope>NUCLEOTIDE SEQUENCE [LARGE SCALE GENOMIC DNA]</scope>
    <source>
        <strain evidence="2 3">DSM 28129</strain>
    </source>
</reference>
<sequence length="80" mass="9418">MIGFRGRFNRHRLSVSVLIIFMFMFIVTNFVYMELTKKALIDEGNKRFGLVAEYVRYYIGNAMDHERIPTSEDISGQFES</sequence>
<gene>
    <name evidence="2" type="ORF">SAMN04488542_1621</name>
</gene>
<evidence type="ECO:0000256" key="1">
    <source>
        <dbReference type="SAM" id="Phobius"/>
    </source>
</evidence>
<name>A0A1G7VAC0_9BACL</name>
<keyword evidence="1" id="KW-1133">Transmembrane helix</keyword>
<feature type="non-terminal residue" evidence="2">
    <location>
        <position position="80"/>
    </location>
</feature>
<dbReference type="RefSeq" id="WP_139173179.1">
    <property type="nucleotide sequence ID" value="NZ_FNBG01000062.1"/>
</dbReference>
<evidence type="ECO:0000313" key="2">
    <source>
        <dbReference type="EMBL" id="SDG56528.1"/>
    </source>
</evidence>
<proteinExistence type="predicted"/>
<keyword evidence="1" id="KW-0472">Membrane</keyword>
<keyword evidence="1" id="KW-0812">Transmembrane</keyword>
<protein>
    <submittedName>
        <fullName evidence="2">Uncharacterized protein</fullName>
    </submittedName>
</protein>
<evidence type="ECO:0000313" key="3">
    <source>
        <dbReference type="Proteomes" id="UP000198972"/>
    </source>
</evidence>